<keyword evidence="1" id="KW-0732">Signal</keyword>
<dbReference type="Proteomes" id="UP000001007">
    <property type="component" value="Chromosome"/>
</dbReference>
<dbReference type="STRING" id="194439.CT1073"/>
<evidence type="ECO:0000256" key="1">
    <source>
        <dbReference type="SAM" id="SignalP"/>
    </source>
</evidence>
<dbReference type="InterPro" id="IPR021953">
    <property type="entry name" value="DUF3570"/>
</dbReference>
<evidence type="ECO:0000313" key="3">
    <source>
        <dbReference type="Proteomes" id="UP000001007"/>
    </source>
</evidence>
<reference evidence="2 3" key="1">
    <citation type="journal article" date="2002" name="Proc. Natl. Acad. Sci. U.S.A.">
        <title>The complete genome sequence of Chlorobium tepidum TLS, a photosynthetic, anaerobic, green-sulfur bacterium.</title>
        <authorList>
            <person name="Eisen J.A."/>
            <person name="Nelson K.E."/>
            <person name="Paulsen I.T."/>
            <person name="Heidelberg J.F."/>
            <person name="Wu M."/>
            <person name="Dodson R.J."/>
            <person name="Deboy R."/>
            <person name="Gwinn M.L."/>
            <person name="Nelson W.C."/>
            <person name="Haft D.H."/>
            <person name="Hickey E.K."/>
            <person name="Peterson J.D."/>
            <person name="Durkin A.S."/>
            <person name="Kolonay J.L."/>
            <person name="Yang F."/>
            <person name="Holt I."/>
            <person name="Umayam L.A."/>
            <person name="Mason T."/>
            <person name="Brenner M."/>
            <person name="Shea T.P."/>
            <person name="Parksey D."/>
            <person name="Nierman W.C."/>
            <person name="Feldblyum T.V."/>
            <person name="Hansen C.L."/>
            <person name="Craven M.B."/>
            <person name="Radune D."/>
            <person name="Vamathevan J."/>
            <person name="Khouri H."/>
            <person name="White O."/>
            <person name="Gruber T.M."/>
            <person name="Ketchum K.A."/>
            <person name="Venter J.C."/>
            <person name="Tettelin H."/>
            <person name="Bryant D.A."/>
            <person name="Fraser C.M."/>
        </authorList>
    </citation>
    <scope>NUCLEOTIDE SEQUENCE [LARGE SCALE GENOMIC DNA]</scope>
    <source>
        <strain evidence="3">ATCC 49652 / DSM 12025 / NBRC 103806 / TLS</strain>
    </source>
</reference>
<dbReference type="eggNOG" id="COG2831">
    <property type="taxonomic scope" value="Bacteria"/>
</dbReference>
<feature type="signal peptide" evidence="1">
    <location>
        <begin position="1"/>
        <end position="31"/>
    </location>
</feature>
<dbReference type="AlphaFoldDB" id="Q8KDH7"/>
<dbReference type="OrthoDB" id="5450709at2"/>
<protein>
    <recommendedName>
        <fullName evidence="4">DUF3570 domain-containing protein</fullName>
    </recommendedName>
</protein>
<dbReference type="PATRIC" id="fig|194439.7.peg.980"/>
<dbReference type="KEGG" id="cte:CT1073"/>
<dbReference type="HOGENOM" id="CLU_058588_0_0_10"/>
<organism evidence="2 3">
    <name type="scientific">Chlorobaculum tepidum (strain ATCC 49652 / DSM 12025 / NBRC 103806 / TLS)</name>
    <name type="common">Chlorobium tepidum</name>
    <dbReference type="NCBI Taxonomy" id="194439"/>
    <lineage>
        <taxon>Bacteria</taxon>
        <taxon>Pseudomonadati</taxon>
        <taxon>Chlorobiota</taxon>
        <taxon>Chlorobiia</taxon>
        <taxon>Chlorobiales</taxon>
        <taxon>Chlorobiaceae</taxon>
        <taxon>Chlorobaculum</taxon>
    </lineage>
</organism>
<accession>Q8KDH7</accession>
<dbReference type="EnsemblBacteria" id="AAM72306">
    <property type="protein sequence ID" value="AAM72306"/>
    <property type="gene ID" value="CT1073"/>
</dbReference>
<dbReference type="EMBL" id="AE006470">
    <property type="protein sequence ID" value="AAM72306.1"/>
    <property type="molecule type" value="Genomic_DNA"/>
</dbReference>
<dbReference type="SUPFAM" id="SSF56935">
    <property type="entry name" value="Porins"/>
    <property type="match status" value="1"/>
</dbReference>
<name>Q8KDH7_CHLTE</name>
<sequence>MRMQLKNRSKMATALLASATMLLPSAKNALADAAPEEGIFSLKYLNYHDTQTGDTNLTAGMSMDRMTVNALSFYGMVPIAGKWSIAGTFIEDSVTGASPAYHGWGFPSESKNDSTSGASGELRHAGDISVTRYFSRGTLSLGTSYSQESDYISRGLSLNGTLSTENKNTTFSLGAAYSSDTVYLDKPAVIESKQSDTPGRKRIVSVLLGVTQVMSQNDVMQVTATYTHGDGYYSDPYKDPDLRPGKRRMFTLMTRWNHHFDGPDGTARLSYRYYTDTFGIEAHTFTAEYIQPLPHGWEITPTVRYYSQSSARFYVPTEDDPRAKTPTDGMEYYSEDQRLSAFGAFSYGVKVLKELGWSWSADVKYEHCEQRYDWGINGHGDPGIPAFSFRSLQVGLSRKF</sequence>
<evidence type="ECO:0008006" key="4">
    <source>
        <dbReference type="Google" id="ProtNLM"/>
    </source>
</evidence>
<evidence type="ECO:0000313" key="2">
    <source>
        <dbReference type="EMBL" id="AAM72306.1"/>
    </source>
</evidence>
<keyword evidence="3" id="KW-1185">Reference proteome</keyword>
<dbReference type="Pfam" id="PF12094">
    <property type="entry name" value="DUF3570"/>
    <property type="match status" value="1"/>
</dbReference>
<proteinExistence type="predicted"/>
<feature type="chain" id="PRO_5004309191" description="DUF3570 domain-containing protein" evidence="1">
    <location>
        <begin position="32"/>
        <end position="400"/>
    </location>
</feature>
<gene>
    <name evidence="2" type="ordered locus">CT1073</name>
</gene>